<name>A0A9P7XW82_9FUNG</name>
<reference evidence="2" key="1">
    <citation type="submission" date="2021-06" db="EMBL/GenBank/DDBJ databases">
        <title>Genome Sequence of Mortierella hyaline Strain SCG-10, a Cold-Adapted, Nitrate-Reducing Fungus Isolated from Soil in Minnesota, USA.</title>
        <authorList>
            <person name="Aldossari N."/>
        </authorList>
    </citation>
    <scope>NUCLEOTIDE SEQUENCE</scope>
    <source>
        <strain evidence="2">SCG-10</strain>
    </source>
</reference>
<dbReference type="Pfam" id="PF12937">
    <property type="entry name" value="F-box-like"/>
    <property type="match status" value="1"/>
</dbReference>
<dbReference type="OrthoDB" id="2449914at2759"/>
<accession>A0A9P7XW82</accession>
<evidence type="ECO:0000259" key="1">
    <source>
        <dbReference type="PROSITE" id="PS50181"/>
    </source>
</evidence>
<evidence type="ECO:0000313" key="2">
    <source>
        <dbReference type="EMBL" id="KAG9068375.1"/>
    </source>
</evidence>
<dbReference type="InterPro" id="IPR036047">
    <property type="entry name" value="F-box-like_dom_sf"/>
</dbReference>
<dbReference type="Gene3D" id="3.80.10.10">
    <property type="entry name" value="Ribonuclease Inhibitor"/>
    <property type="match status" value="2"/>
</dbReference>
<proteinExistence type="predicted"/>
<protein>
    <recommendedName>
        <fullName evidence="1">F-box domain-containing protein</fullName>
    </recommendedName>
</protein>
<dbReference type="SUPFAM" id="SSF52047">
    <property type="entry name" value="RNI-like"/>
    <property type="match status" value="1"/>
</dbReference>
<dbReference type="InterPro" id="IPR032675">
    <property type="entry name" value="LRR_dom_sf"/>
</dbReference>
<keyword evidence="3" id="KW-1185">Reference proteome</keyword>
<evidence type="ECO:0000313" key="3">
    <source>
        <dbReference type="Proteomes" id="UP000707451"/>
    </source>
</evidence>
<dbReference type="EMBL" id="JAHRHY010000006">
    <property type="protein sequence ID" value="KAG9068375.1"/>
    <property type="molecule type" value="Genomic_DNA"/>
</dbReference>
<feature type="domain" description="F-box" evidence="1">
    <location>
        <begin position="207"/>
        <end position="252"/>
    </location>
</feature>
<sequence>MCSNVAKLRILNDYAEFPIGTFAKALEQQTWTRLTDLALTVSRGSVFKAFSVSVSDLRSNPESWICLRLKILEFSFVTDPTRSNDDGELVSKQLSRLESLETLNLNVRHTWALPRYIVSRAKKLSSLRWRLDSRLRHLSTLRRQRTVTINSLHHDAQMEDAQWMLGQWPVLEKVTCSLSQDAVTRKRFVSMFGQHNVILEAKDEPAMAHITDLPEEIITYIGTFLTKRDIITAIRTCRHLHQSLSHLIWNDVTLQTGKLPIVTHLQTNAESVQRLHNFGTIPPEYYRIVFPALCSLEIHFKGANPTRRAQGSAQQEVNNTALIRLNPTIQDLTIHLANHTPSNEFWEAITITLRRARSLRLTGVFDLLGRAPVNAFWGTCARFREVACFGRDGLLSDLVPPILFLGLDRITLGINTAHSDVNNTIIHLEWLKRCPNLTRMRWEMAGSELPIPQFAEALEQTTWAQLQGLCLTGVTESDEVLSVVMRRLPALTSLEMDAKAFGPQCFDWLRIRQFTGIQALHLRECVRVTSMMVLEILHNCTQLEDLEAFHVAFSDLQANPLPWVCRRLKRLRLYFDNDTDNDNLFSPTVFWHLSRLEQLQSLDVDEDFMWEYSSIDTATATVNTTPTTTTTPLKKQGPPLQWRLDSGLGQMTNSLQLRAVRVEKTFDNARPDDIEWMLKHWPRLREFTGPLTQHSEDWEAMFELFEARGVRNDNIHFTPRFGRWSFIVS</sequence>
<gene>
    <name evidence="2" type="ORF">KI688_010643</name>
</gene>
<dbReference type="Proteomes" id="UP000707451">
    <property type="component" value="Unassembled WGS sequence"/>
</dbReference>
<dbReference type="InterPro" id="IPR001810">
    <property type="entry name" value="F-box_dom"/>
</dbReference>
<dbReference type="SUPFAM" id="SSF81383">
    <property type="entry name" value="F-box domain"/>
    <property type="match status" value="1"/>
</dbReference>
<organism evidence="2 3">
    <name type="scientific">Linnemannia hyalina</name>
    <dbReference type="NCBI Taxonomy" id="64524"/>
    <lineage>
        <taxon>Eukaryota</taxon>
        <taxon>Fungi</taxon>
        <taxon>Fungi incertae sedis</taxon>
        <taxon>Mucoromycota</taxon>
        <taxon>Mortierellomycotina</taxon>
        <taxon>Mortierellomycetes</taxon>
        <taxon>Mortierellales</taxon>
        <taxon>Mortierellaceae</taxon>
        <taxon>Linnemannia</taxon>
    </lineage>
</organism>
<dbReference type="PROSITE" id="PS50181">
    <property type="entry name" value="FBOX"/>
    <property type="match status" value="1"/>
</dbReference>
<dbReference type="AlphaFoldDB" id="A0A9P7XW82"/>
<comment type="caution">
    <text evidence="2">The sequence shown here is derived from an EMBL/GenBank/DDBJ whole genome shotgun (WGS) entry which is preliminary data.</text>
</comment>